<dbReference type="Pfam" id="PF13581">
    <property type="entry name" value="HATPase_c_2"/>
    <property type="match status" value="1"/>
</dbReference>
<name>A0A1X0JIH4_9MYCO</name>
<evidence type="ECO:0000259" key="1">
    <source>
        <dbReference type="Pfam" id="PF13581"/>
    </source>
</evidence>
<dbReference type="RefSeq" id="WP_083128404.1">
    <property type="nucleotide sequence ID" value="NZ_MVIM01000018.1"/>
</dbReference>
<evidence type="ECO:0000313" key="3">
    <source>
        <dbReference type="Proteomes" id="UP000192411"/>
    </source>
</evidence>
<dbReference type="STRING" id="75922.BST47_25155"/>
<reference evidence="2 3" key="1">
    <citation type="submission" date="2017-02" db="EMBL/GenBank/DDBJ databases">
        <title>The new phylogeny of genus Mycobacterium.</title>
        <authorList>
            <person name="Tortoli E."/>
            <person name="Trovato A."/>
            <person name="Cirillo D.M."/>
        </authorList>
    </citation>
    <scope>NUCLEOTIDE SEQUENCE [LARGE SCALE GENOMIC DNA]</scope>
    <source>
        <strain evidence="2 3">DSM 44338</strain>
    </source>
</reference>
<comment type="caution">
    <text evidence="2">The sequence shown here is derived from an EMBL/GenBank/DDBJ whole genome shotgun (WGS) entry which is preliminary data.</text>
</comment>
<sequence length="133" mass="14773">MSEHALEALTGPDTLAKIQQTLESAWADEEVSEHTKMCIELAVSEIGTNIIAYSGDGRPVRLRMVVDVRPESVAVSFTDDGHPAEVDLARITMADEASESGRGLALAHRVLDELSYWRDQKGNHWTLTRRRSE</sequence>
<accession>A0A1X0JIH4</accession>
<dbReference type="EMBL" id="MVIM01000018">
    <property type="protein sequence ID" value="ORB62077.1"/>
    <property type="molecule type" value="Genomic_DNA"/>
</dbReference>
<feature type="domain" description="Histidine kinase/HSP90-like ATPase" evidence="1">
    <location>
        <begin position="12"/>
        <end position="128"/>
    </location>
</feature>
<dbReference type="Gene3D" id="3.30.565.10">
    <property type="entry name" value="Histidine kinase-like ATPase, C-terminal domain"/>
    <property type="match status" value="1"/>
</dbReference>
<evidence type="ECO:0000313" key="2">
    <source>
        <dbReference type="EMBL" id="ORB62077.1"/>
    </source>
</evidence>
<dbReference type="OrthoDB" id="159434at2"/>
<dbReference type="Proteomes" id="UP000192411">
    <property type="component" value="Unassembled WGS sequence"/>
</dbReference>
<proteinExistence type="predicted"/>
<dbReference type="CDD" id="cd16936">
    <property type="entry name" value="HATPase_RsbW-like"/>
    <property type="match status" value="1"/>
</dbReference>
<organism evidence="2 3">
    <name type="scientific">Mycolicibacterium tusciae</name>
    <dbReference type="NCBI Taxonomy" id="75922"/>
    <lineage>
        <taxon>Bacteria</taxon>
        <taxon>Bacillati</taxon>
        <taxon>Actinomycetota</taxon>
        <taxon>Actinomycetes</taxon>
        <taxon>Mycobacteriales</taxon>
        <taxon>Mycobacteriaceae</taxon>
        <taxon>Mycolicibacterium</taxon>
    </lineage>
</organism>
<dbReference type="AlphaFoldDB" id="A0A1X0JIH4"/>
<keyword evidence="3" id="KW-1185">Reference proteome</keyword>
<protein>
    <submittedName>
        <fullName evidence="2">Anti-sigma regulatory factor</fullName>
    </submittedName>
</protein>
<dbReference type="InterPro" id="IPR003594">
    <property type="entry name" value="HATPase_dom"/>
</dbReference>
<gene>
    <name evidence="2" type="ORF">BST47_25155</name>
</gene>
<dbReference type="SUPFAM" id="SSF55874">
    <property type="entry name" value="ATPase domain of HSP90 chaperone/DNA topoisomerase II/histidine kinase"/>
    <property type="match status" value="1"/>
</dbReference>
<dbReference type="InterPro" id="IPR036890">
    <property type="entry name" value="HATPase_C_sf"/>
</dbReference>